<evidence type="ECO:0000313" key="7">
    <source>
        <dbReference type="RefSeq" id="XP_012943343.1"/>
    </source>
</evidence>
<accession>A0ABM1A9E4</accession>
<name>A0ABM1A9E4_APLCA</name>
<dbReference type="InterPro" id="IPR006201">
    <property type="entry name" value="Neur_channel"/>
</dbReference>
<keyword evidence="7" id="KW-0675">Receptor</keyword>
<feature type="region of interest" description="Disordered" evidence="3">
    <location>
        <begin position="52"/>
        <end position="77"/>
    </location>
</feature>
<reference evidence="7" key="1">
    <citation type="submission" date="2025-08" db="UniProtKB">
        <authorList>
            <consortium name="RefSeq"/>
        </authorList>
    </citation>
    <scope>IDENTIFICATION</scope>
</reference>
<dbReference type="Pfam" id="PF02931">
    <property type="entry name" value="Neur_chan_LBD"/>
    <property type="match status" value="2"/>
</dbReference>
<comment type="subcellular location">
    <subcellularLocation>
        <location evidence="1">Membrane</location>
        <topology evidence="1">Multi-pass membrane protein</topology>
    </subcellularLocation>
</comment>
<feature type="compositionally biased region" description="Basic and acidic residues" evidence="3">
    <location>
        <begin position="52"/>
        <end position="64"/>
    </location>
</feature>
<dbReference type="PANTHER" id="PTHR18945">
    <property type="entry name" value="NEUROTRANSMITTER GATED ION CHANNEL"/>
    <property type="match status" value="1"/>
</dbReference>
<protein>
    <submittedName>
        <fullName evidence="7">Neuronal acetylcholine receptor subunit alpha-5</fullName>
    </submittedName>
</protein>
<evidence type="ECO:0000259" key="5">
    <source>
        <dbReference type="Pfam" id="PF02931"/>
    </source>
</evidence>
<dbReference type="RefSeq" id="XP_012943343.1">
    <property type="nucleotide sequence ID" value="XM_013087889.2"/>
</dbReference>
<feature type="domain" description="Neurotransmitter-gated ion-channel ligand-binding" evidence="5">
    <location>
        <begin position="146"/>
        <end position="196"/>
    </location>
</feature>
<sequence length="226" mass="25781">MRAAVNALCVIFVCCCCYWMIPCQAEFVNMSMAKDYLYGGPDVDLFWPGEEENRKDEEAVKEGNNEEEEEPERVESDEQRLMRRLVSGYDNSVRPVYQAQEPVDVLLGLTLTQILDLDEKNQVLTTNVWLEASCVDDYTQGYMPSLAMVYDDSRVFWGPVIRFRSSCKIDITFFPFDTQMCRLKMGSWAYTGEQARAFVGGSVMVWGGITEAGKNTLVTVREFEAI</sequence>
<evidence type="ECO:0000256" key="1">
    <source>
        <dbReference type="ARBA" id="ARBA00004141"/>
    </source>
</evidence>
<proteinExistence type="predicted"/>
<dbReference type="GeneID" id="101846458"/>
<dbReference type="InterPro" id="IPR036734">
    <property type="entry name" value="Neur_chan_lig-bd_sf"/>
</dbReference>
<feature type="signal peptide" evidence="4">
    <location>
        <begin position="1"/>
        <end position="25"/>
    </location>
</feature>
<dbReference type="Proteomes" id="UP000694888">
    <property type="component" value="Unplaced"/>
</dbReference>
<dbReference type="SUPFAM" id="SSF63712">
    <property type="entry name" value="Nicotinic receptor ligand binding domain-like"/>
    <property type="match status" value="1"/>
</dbReference>
<gene>
    <name evidence="7" type="primary">LOC101846458</name>
</gene>
<feature type="domain" description="Neurotransmitter-gated ion-channel ligand-binding" evidence="5">
    <location>
        <begin position="78"/>
        <end position="136"/>
    </location>
</feature>
<feature type="chain" id="PRO_5046371747" evidence="4">
    <location>
        <begin position="26"/>
        <end position="226"/>
    </location>
</feature>
<dbReference type="InterPro" id="IPR018000">
    <property type="entry name" value="Neurotransmitter_ion_chnl_CS"/>
</dbReference>
<keyword evidence="2" id="KW-0472">Membrane</keyword>
<organism evidence="6 7">
    <name type="scientific">Aplysia californica</name>
    <name type="common">California sea hare</name>
    <dbReference type="NCBI Taxonomy" id="6500"/>
    <lineage>
        <taxon>Eukaryota</taxon>
        <taxon>Metazoa</taxon>
        <taxon>Spiralia</taxon>
        <taxon>Lophotrochozoa</taxon>
        <taxon>Mollusca</taxon>
        <taxon>Gastropoda</taxon>
        <taxon>Heterobranchia</taxon>
        <taxon>Euthyneura</taxon>
        <taxon>Tectipleura</taxon>
        <taxon>Aplysiida</taxon>
        <taxon>Aplysioidea</taxon>
        <taxon>Aplysiidae</taxon>
        <taxon>Aplysia</taxon>
    </lineage>
</organism>
<evidence type="ECO:0000256" key="4">
    <source>
        <dbReference type="SAM" id="SignalP"/>
    </source>
</evidence>
<evidence type="ECO:0000256" key="2">
    <source>
        <dbReference type="ARBA" id="ARBA00023136"/>
    </source>
</evidence>
<dbReference type="PROSITE" id="PS00236">
    <property type="entry name" value="NEUROTR_ION_CHANNEL"/>
    <property type="match status" value="1"/>
</dbReference>
<dbReference type="Gene3D" id="2.70.170.10">
    <property type="entry name" value="Neurotransmitter-gated ion-channel ligand-binding domain"/>
    <property type="match status" value="2"/>
</dbReference>
<evidence type="ECO:0000256" key="3">
    <source>
        <dbReference type="SAM" id="MobiDB-lite"/>
    </source>
</evidence>
<keyword evidence="4" id="KW-0732">Signal</keyword>
<evidence type="ECO:0000313" key="6">
    <source>
        <dbReference type="Proteomes" id="UP000694888"/>
    </source>
</evidence>
<dbReference type="InterPro" id="IPR006202">
    <property type="entry name" value="Neur_chan_lig-bd"/>
</dbReference>
<keyword evidence="6" id="KW-1185">Reference proteome</keyword>